<evidence type="ECO:0000313" key="3">
    <source>
        <dbReference type="Proteomes" id="UP000663874"/>
    </source>
</evidence>
<name>A0A819D7W5_9BILA</name>
<comment type="caution">
    <text evidence="2">The sequence shown here is derived from an EMBL/GenBank/DDBJ whole genome shotgun (WGS) entry which is preliminary data.</text>
</comment>
<evidence type="ECO:0000313" key="2">
    <source>
        <dbReference type="EMBL" id="CAF3819308.1"/>
    </source>
</evidence>
<sequence>MSINFKDHSNIYHCYTEELFEHIVDQSTNKIFTNPNYLFFTLRLINNVMSILDTTDESNICDLTDVESSSYT</sequence>
<protein>
    <submittedName>
        <fullName evidence="2">Uncharacterized protein</fullName>
    </submittedName>
</protein>
<dbReference type="Proteomes" id="UP000663874">
    <property type="component" value="Unassembled WGS sequence"/>
</dbReference>
<dbReference type="AlphaFoldDB" id="A0A819D7W5"/>
<organism evidence="2 3">
    <name type="scientific">Rotaria sordida</name>
    <dbReference type="NCBI Taxonomy" id="392033"/>
    <lineage>
        <taxon>Eukaryota</taxon>
        <taxon>Metazoa</taxon>
        <taxon>Spiralia</taxon>
        <taxon>Gnathifera</taxon>
        <taxon>Rotifera</taxon>
        <taxon>Eurotatoria</taxon>
        <taxon>Bdelloidea</taxon>
        <taxon>Philodinida</taxon>
        <taxon>Philodinidae</taxon>
        <taxon>Rotaria</taxon>
    </lineage>
</organism>
<dbReference type="Proteomes" id="UP000663889">
    <property type="component" value="Unassembled WGS sequence"/>
</dbReference>
<dbReference type="EMBL" id="CAJNOU010001165">
    <property type="protein sequence ID" value="CAF1162199.1"/>
    <property type="molecule type" value="Genomic_DNA"/>
</dbReference>
<accession>A0A819D7W5</accession>
<reference evidence="2" key="1">
    <citation type="submission" date="2021-02" db="EMBL/GenBank/DDBJ databases">
        <authorList>
            <person name="Nowell W R."/>
        </authorList>
    </citation>
    <scope>NUCLEOTIDE SEQUENCE</scope>
</reference>
<proteinExistence type="predicted"/>
<dbReference type="EMBL" id="CAJOBE010002392">
    <property type="protein sequence ID" value="CAF3819308.1"/>
    <property type="molecule type" value="Genomic_DNA"/>
</dbReference>
<gene>
    <name evidence="2" type="ORF">FNK824_LOCUS16059</name>
    <name evidence="1" type="ORF">SEV965_LOCUS19038</name>
</gene>
<evidence type="ECO:0000313" key="1">
    <source>
        <dbReference type="EMBL" id="CAF1162199.1"/>
    </source>
</evidence>